<feature type="compositionally biased region" description="Low complexity" evidence="6">
    <location>
        <begin position="605"/>
        <end position="614"/>
    </location>
</feature>
<feature type="compositionally biased region" description="Polar residues" evidence="6">
    <location>
        <begin position="760"/>
        <end position="771"/>
    </location>
</feature>
<feature type="active site" description="Nucleophile" evidence="4">
    <location>
        <position position="165"/>
    </location>
</feature>
<dbReference type="Gene3D" id="3.40.1090.10">
    <property type="entry name" value="Cytosolic phospholipase A2 catalytic domain"/>
    <property type="match status" value="2"/>
</dbReference>
<dbReference type="EC" id="3.1.1.-" evidence="5"/>
<feature type="region of interest" description="Disordered" evidence="6">
    <location>
        <begin position="736"/>
        <end position="771"/>
    </location>
</feature>
<dbReference type="GO" id="GO:0006641">
    <property type="term" value="P:triglyceride metabolic process"/>
    <property type="evidence" value="ECO:0007669"/>
    <property type="project" value="UniProtKB-ARBA"/>
</dbReference>
<name>A0A9W8AUH1_9FUNG</name>
<keyword evidence="9" id="KW-1185">Reference proteome</keyword>
<dbReference type="Pfam" id="PF01734">
    <property type="entry name" value="Patatin"/>
    <property type="match status" value="1"/>
</dbReference>
<comment type="subcellular location">
    <subcellularLocation>
        <location evidence="5">Membrane</location>
        <topology evidence="5">Single-pass membrane protein</topology>
    </subcellularLocation>
</comment>
<evidence type="ECO:0000256" key="4">
    <source>
        <dbReference type="PROSITE-ProRule" id="PRU01161"/>
    </source>
</evidence>
<feature type="region of interest" description="Disordered" evidence="6">
    <location>
        <begin position="605"/>
        <end position="625"/>
    </location>
</feature>
<evidence type="ECO:0000259" key="7">
    <source>
        <dbReference type="PROSITE" id="PS51635"/>
    </source>
</evidence>
<evidence type="ECO:0000256" key="1">
    <source>
        <dbReference type="ARBA" id="ARBA00022801"/>
    </source>
</evidence>
<keyword evidence="2 4" id="KW-0442">Lipid degradation</keyword>
<reference evidence="8" key="1">
    <citation type="submission" date="2022-07" db="EMBL/GenBank/DDBJ databases">
        <title>Phylogenomic reconstructions and comparative analyses of Kickxellomycotina fungi.</title>
        <authorList>
            <person name="Reynolds N.K."/>
            <person name="Stajich J.E."/>
            <person name="Barry K."/>
            <person name="Grigoriev I.V."/>
            <person name="Crous P."/>
            <person name="Smith M.E."/>
        </authorList>
    </citation>
    <scope>NUCLEOTIDE SEQUENCE</scope>
    <source>
        <strain evidence="8">RSA 1196</strain>
    </source>
</reference>
<evidence type="ECO:0000256" key="5">
    <source>
        <dbReference type="RuleBase" id="RU362055"/>
    </source>
</evidence>
<dbReference type="PANTHER" id="PTHR14226">
    <property type="entry name" value="NEUROPATHY TARGET ESTERASE/SWISS CHEESE D.MELANOGASTER"/>
    <property type="match status" value="1"/>
</dbReference>
<dbReference type="PROSITE" id="PS51635">
    <property type="entry name" value="PNPLA"/>
    <property type="match status" value="1"/>
</dbReference>
<dbReference type="PANTHER" id="PTHR14226:SF10">
    <property type="entry name" value="TRIACYLGLYCEROL LIPASE 4-RELATED"/>
    <property type="match status" value="1"/>
</dbReference>
<gene>
    <name evidence="8" type="primary">TGL5</name>
    <name evidence="8" type="ORF">IWQ62_003168</name>
</gene>
<dbReference type="EMBL" id="JANBPY010000806">
    <property type="protein sequence ID" value="KAJ1963578.1"/>
    <property type="molecule type" value="Genomic_DNA"/>
</dbReference>
<dbReference type="OrthoDB" id="10049244at2759"/>
<accession>A0A9W8AUH1</accession>
<dbReference type="Proteomes" id="UP001150925">
    <property type="component" value="Unassembled WGS sequence"/>
</dbReference>
<dbReference type="GO" id="GO:0004806">
    <property type="term" value="F:triacylglycerol lipase activity"/>
    <property type="evidence" value="ECO:0007669"/>
    <property type="project" value="InterPro"/>
</dbReference>
<feature type="short sequence motif" description="GXSXG" evidence="4">
    <location>
        <begin position="163"/>
        <end position="167"/>
    </location>
</feature>
<comment type="caution">
    <text evidence="4">Lacks conserved residue(s) required for the propagation of feature annotation.</text>
</comment>
<keyword evidence="3 4" id="KW-0443">Lipid metabolism</keyword>
<comment type="function">
    <text evidence="5">Lipid hydrolase.</text>
</comment>
<dbReference type="AlphaFoldDB" id="A0A9W8AUH1"/>
<dbReference type="GO" id="GO:0016042">
    <property type="term" value="P:lipid catabolic process"/>
    <property type="evidence" value="ECO:0007669"/>
    <property type="project" value="UniProtKB-UniRule"/>
</dbReference>
<dbReference type="InterPro" id="IPR002641">
    <property type="entry name" value="PNPLA_dom"/>
</dbReference>
<protein>
    <recommendedName>
        <fullName evidence="5">Patatin-like phospholipase domain-containing protein</fullName>
        <ecNumber evidence="5">3.1.1.-</ecNumber>
    </recommendedName>
</protein>
<sequence>MRRATTYEEWAKLATELDALHDNESWKSSPFSSDYDYRLVQNHIEQFRDALQAGDMTQLMLLTRALLARNVGHMGKPELYTYTYIGTKRLIERYLDQTTKVLQHILDTPDLELDIKYSFFSHVRQAYGRTAVLLSGGASFGLYHLGVLKCLHRYKLLPRIMSGSSSGAIVASLLCTRTDEEIEVFFRQPDLINLNVFEPAGQNPRGVLERLTHLLKHGSLYDSQTLIQCLRNDPKSTSREKGGQDLTFLEAYNRTRRILNVTVSSATSHEMQLLFNYLTAPNVVIWSAVAASCAAPGLFPPTPLLAKDKRGQLVPWDPTDVEWIDGSVQNDLPMQRLSELFNVNHFLVSQVNPYVVPFLYLTDAWVMDRILWNTVGKWWRRVWTQVIHLGRQEVLHRLEQVKELHILPWRPLYVVQSVLAQKYTGDITILPWVSLGDYWTVIVNPTLDILTRYMRLGERATWPKLSIIRNHCQIELFLDHALYVLRSQKLARLYSPDSTVGETAPTMTQPGVVVQRGHSQHGNLTRRKFRQGTLGPISPLNPLVTASTVQVATSVDTNTATAHTAPHTPALPKPIDKDKNPYIQPSLSTLVSQFHTLRPSTLQVTTTNVTTPVTQSEPKPTDDRLISDISHVPYRTVSIRTTSVHSPSTIVTPSGNPTSITPQDGDCTFHTAPPTPRHYHHPNVPARWRSPGLDLGTSNPPTLPLSSGVQSPVPSPPIVQQGHGYGFAYTREIPISESSQVSNRAQTHPNDRRLRRTGLHSKSSTTLHRWV</sequence>
<evidence type="ECO:0000256" key="6">
    <source>
        <dbReference type="SAM" id="MobiDB-lite"/>
    </source>
</evidence>
<evidence type="ECO:0000313" key="8">
    <source>
        <dbReference type="EMBL" id="KAJ1963578.1"/>
    </source>
</evidence>
<organism evidence="8 9">
    <name type="scientific">Dispira parvispora</name>
    <dbReference type="NCBI Taxonomy" id="1520584"/>
    <lineage>
        <taxon>Eukaryota</taxon>
        <taxon>Fungi</taxon>
        <taxon>Fungi incertae sedis</taxon>
        <taxon>Zoopagomycota</taxon>
        <taxon>Kickxellomycotina</taxon>
        <taxon>Dimargaritomycetes</taxon>
        <taxon>Dimargaritales</taxon>
        <taxon>Dimargaritaceae</taxon>
        <taxon>Dispira</taxon>
    </lineage>
</organism>
<feature type="active site" description="Proton acceptor" evidence="4">
    <location>
        <position position="325"/>
    </location>
</feature>
<dbReference type="Pfam" id="PF11815">
    <property type="entry name" value="DUF3336"/>
    <property type="match status" value="1"/>
</dbReference>
<dbReference type="InterPro" id="IPR050301">
    <property type="entry name" value="NTE"/>
</dbReference>
<dbReference type="GO" id="GO:0016020">
    <property type="term" value="C:membrane"/>
    <property type="evidence" value="ECO:0007669"/>
    <property type="project" value="UniProtKB-SubCell"/>
</dbReference>
<dbReference type="InterPro" id="IPR016035">
    <property type="entry name" value="Acyl_Trfase/lysoPLipase"/>
</dbReference>
<feature type="compositionally biased region" description="Polar residues" evidence="6">
    <location>
        <begin position="736"/>
        <end position="748"/>
    </location>
</feature>
<comment type="similarity">
    <text evidence="5">Belongs to the PLPL family.</text>
</comment>
<evidence type="ECO:0000313" key="9">
    <source>
        <dbReference type="Proteomes" id="UP001150925"/>
    </source>
</evidence>
<evidence type="ECO:0000256" key="3">
    <source>
        <dbReference type="ARBA" id="ARBA00023098"/>
    </source>
</evidence>
<keyword evidence="1 4" id="KW-0378">Hydrolase</keyword>
<dbReference type="SUPFAM" id="SSF52151">
    <property type="entry name" value="FabD/lysophospholipase-like"/>
    <property type="match status" value="1"/>
</dbReference>
<evidence type="ECO:0000256" key="2">
    <source>
        <dbReference type="ARBA" id="ARBA00022963"/>
    </source>
</evidence>
<comment type="caution">
    <text evidence="8">The sequence shown here is derived from an EMBL/GenBank/DDBJ whole genome shotgun (WGS) entry which is preliminary data.</text>
</comment>
<dbReference type="InterPro" id="IPR021771">
    <property type="entry name" value="Triacylglycerol_lipase_N"/>
</dbReference>
<proteinExistence type="inferred from homology"/>
<feature type="domain" description="PNPLA" evidence="7">
    <location>
        <begin position="132"/>
        <end position="338"/>
    </location>
</feature>